<proteinExistence type="predicted"/>
<organism evidence="1">
    <name type="scientific">bioreactor metagenome</name>
    <dbReference type="NCBI Taxonomy" id="1076179"/>
    <lineage>
        <taxon>unclassified sequences</taxon>
        <taxon>metagenomes</taxon>
        <taxon>ecological metagenomes</taxon>
    </lineage>
</organism>
<dbReference type="AlphaFoldDB" id="A0A645EA74"/>
<sequence>MLNLLANPNLLEHDSFTDMLWAVFHVIDELQTRGEFDKQDKDDIDHLSNDILRAYTALIIEWVGYMNYLQNEYPFLFTLALRKNPFLKNK</sequence>
<reference evidence="1" key="1">
    <citation type="submission" date="2019-08" db="EMBL/GenBank/DDBJ databases">
        <authorList>
            <person name="Kucharzyk K."/>
            <person name="Murdoch R.W."/>
            <person name="Higgins S."/>
            <person name="Loffler F."/>
        </authorList>
    </citation>
    <scope>NUCLEOTIDE SEQUENCE</scope>
</reference>
<name>A0A645EA74_9ZZZZ</name>
<accession>A0A645EA74</accession>
<protein>
    <submittedName>
        <fullName evidence="1">Uncharacterized protein</fullName>
    </submittedName>
</protein>
<evidence type="ECO:0000313" key="1">
    <source>
        <dbReference type="EMBL" id="MPM98847.1"/>
    </source>
</evidence>
<comment type="caution">
    <text evidence="1">The sequence shown here is derived from an EMBL/GenBank/DDBJ whole genome shotgun (WGS) entry which is preliminary data.</text>
</comment>
<dbReference type="EMBL" id="VSSQ01044976">
    <property type="protein sequence ID" value="MPM98847.1"/>
    <property type="molecule type" value="Genomic_DNA"/>
</dbReference>
<gene>
    <name evidence="1" type="ORF">SDC9_146037</name>
</gene>